<keyword evidence="3" id="KW-1185">Reference proteome</keyword>
<dbReference type="RefSeq" id="WP_119541036.1">
    <property type="nucleotide sequence ID" value="NZ_QYRN01000008.1"/>
</dbReference>
<organism evidence="2 3">
    <name type="scientific">Aureimonas flava</name>
    <dbReference type="NCBI Taxonomy" id="2320271"/>
    <lineage>
        <taxon>Bacteria</taxon>
        <taxon>Pseudomonadati</taxon>
        <taxon>Pseudomonadota</taxon>
        <taxon>Alphaproteobacteria</taxon>
        <taxon>Hyphomicrobiales</taxon>
        <taxon>Aurantimonadaceae</taxon>
        <taxon>Aureimonas</taxon>
    </lineage>
</organism>
<proteinExistence type="predicted"/>
<protein>
    <submittedName>
        <fullName evidence="2">Uncharacterized protein</fullName>
    </submittedName>
</protein>
<dbReference type="Proteomes" id="UP000265750">
    <property type="component" value="Unassembled WGS sequence"/>
</dbReference>
<evidence type="ECO:0000313" key="2">
    <source>
        <dbReference type="EMBL" id="RIX99234.1"/>
    </source>
</evidence>
<comment type="caution">
    <text evidence="2">The sequence shown here is derived from an EMBL/GenBank/DDBJ whole genome shotgun (WGS) entry which is preliminary data.</text>
</comment>
<gene>
    <name evidence="2" type="ORF">D3218_15830</name>
</gene>
<feature type="signal peptide" evidence="1">
    <location>
        <begin position="1"/>
        <end position="22"/>
    </location>
</feature>
<name>A0A3A1WJN4_9HYPH</name>
<dbReference type="EMBL" id="QYRN01000008">
    <property type="protein sequence ID" value="RIX99234.1"/>
    <property type="molecule type" value="Genomic_DNA"/>
</dbReference>
<evidence type="ECO:0000313" key="3">
    <source>
        <dbReference type="Proteomes" id="UP000265750"/>
    </source>
</evidence>
<keyword evidence="1" id="KW-0732">Signal</keyword>
<sequence>MPTRRALFLAAALGCLAVPALAAQDRILRVEGALTARTYPGLEAFLSNSVGTIVGLDIRADADQEGLSASTDGGRFVAYRPGSGSETEIVADGGFGFQHGAVTLEGFFSVKDGGMNQGIVSLFLERQPDASIRLSDTPVKAIRIDRLDPRIRKQD</sequence>
<evidence type="ECO:0000256" key="1">
    <source>
        <dbReference type="SAM" id="SignalP"/>
    </source>
</evidence>
<dbReference type="AlphaFoldDB" id="A0A3A1WJN4"/>
<accession>A0A3A1WJN4</accession>
<reference evidence="3" key="1">
    <citation type="submission" date="2018-09" db="EMBL/GenBank/DDBJ databases">
        <authorList>
            <person name="Tuo L."/>
        </authorList>
    </citation>
    <scope>NUCLEOTIDE SEQUENCE [LARGE SCALE GENOMIC DNA]</scope>
    <source>
        <strain evidence="3">M2BS4Y-1</strain>
    </source>
</reference>
<feature type="chain" id="PRO_5017287615" evidence="1">
    <location>
        <begin position="23"/>
        <end position="155"/>
    </location>
</feature>
<dbReference type="OrthoDB" id="7916589at2"/>